<dbReference type="PROSITE" id="PS00198">
    <property type="entry name" value="4FE4S_FER_1"/>
    <property type="match status" value="1"/>
</dbReference>
<evidence type="ECO:0000256" key="2">
    <source>
        <dbReference type="ARBA" id="ARBA00022485"/>
    </source>
</evidence>
<keyword evidence="5" id="KW-0249">Electron transport</keyword>
<evidence type="ECO:0000313" key="9">
    <source>
        <dbReference type="EMBL" id="QKF07619.1"/>
    </source>
</evidence>
<evidence type="ECO:0000256" key="3">
    <source>
        <dbReference type="ARBA" id="ARBA00022723"/>
    </source>
</evidence>
<dbReference type="PANTHER" id="PTHR43177">
    <property type="entry name" value="PROTEIN NRFC"/>
    <property type="match status" value="1"/>
</dbReference>
<evidence type="ECO:0000256" key="6">
    <source>
        <dbReference type="ARBA" id="ARBA00023004"/>
    </source>
</evidence>
<reference evidence="10" key="1">
    <citation type="submission" date="2020-05" db="EMBL/GenBank/DDBJ databases">
        <title>Novel species in genus Nocardioides.</title>
        <authorList>
            <person name="Zhang G."/>
        </authorList>
    </citation>
    <scope>NUCLEOTIDE SEQUENCE [LARGE SCALE GENOMIC DNA]</scope>
    <source>
        <strain evidence="10">zg-1050</strain>
    </source>
</reference>
<dbReference type="GO" id="GO:0046872">
    <property type="term" value="F:metal ion binding"/>
    <property type="evidence" value="ECO:0007669"/>
    <property type="project" value="UniProtKB-KW"/>
</dbReference>
<feature type="domain" description="4Fe-4S ferredoxin-type" evidence="8">
    <location>
        <begin position="11"/>
        <end position="41"/>
    </location>
</feature>
<feature type="domain" description="4Fe-4S ferredoxin-type" evidence="8">
    <location>
        <begin position="89"/>
        <end position="118"/>
    </location>
</feature>
<evidence type="ECO:0000256" key="5">
    <source>
        <dbReference type="ARBA" id="ARBA00022982"/>
    </source>
</evidence>
<dbReference type="AlphaFoldDB" id="A0A6M8J899"/>
<dbReference type="PANTHER" id="PTHR43177:SF5">
    <property type="entry name" value="ANAEROBIC DIMETHYL SULFOXIDE REDUCTASE CHAIN B-RELATED"/>
    <property type="match status" value="1"/>
</dbReference>
<dbReference type="SUPFAM" id="SSF54862">
    <property type="entry name" value="4Fe-4S ferredoxins"/>
    <property type="match status" value="1"/>
</dbReference>
<proteinExistence type="predicted"/>
<dbReference type="CDD" id="cd16371">
    <property type="entry name" value="DMSOR_beta_like"/>
    <property type="match status" value="1"/>
</dbReference>
<keyword evidence="10" id="KW-1185">Reference proteome</keyword>
<keyword evidence="4" id="KW-0677">Repeat</keyword>
<dbReference type="Proteomes" id="UP000503297">
    <property type="component" value="Chromosome"/>
</dbReference>
<feature type="domain" description="4Fe-4S ferredoxin-type" evidence="8">
    <location>
        <begin position="55"/>
        <end position="87"/>
    </location>
</feature>
<dbReference type="Gene3D" id="3.30.70.20">
    <property type="match status" value="2"/>
</dbReference>
<dbReference type="Pfam" id="PF12800">
    <property type="entry name" value="Fer4_4"/>
    <property type="match status" value="1"/>
</dbReference>
<dbReference type="PROSITE" id="PS51379">
    <property type="entry name" value="4FE4S_FER_2"/>
    <property type="match status" value="3"/>
</dbReference>
<dbReference type="InterPro" id="IPR017896">
    <property type="entry name" value="4Fe4S_Fe-S-bd"/>
</dbReference>
<dbReference type="GO" id="GO:0051539">
    <property type="term" value="F:4 iron, 4 sulfur cluster binding"/>
    <property type="evidence" value="ECO:0007669"/>
    <property type="project" value="UniProtKB-KW"/>
</dbReference>
<evidence type="ECO:0000256" key="1">
    <source>
        <dbReference type="ARBA" id="ARBA00022448"/>
    </source>
</evidence>
<evidence type="ECO:0000259" key="8">
    <source>
        <dbReference type="PROSITE" id="PS51379"/>
    </source>
</evidence>
<dbReference type="Pfam" id="PF13247">
    <property type="entry name" value="Fer4_11"/>
    <property type="match status" value="1"/>
</dbReference>
<evidence type="ECO:0000256" key="4">
    <source>
        <dbReference type="ARBA" id="ARBA00022737"/>
    </source>
</evidence>
<dbReference type="EMBL" id="CP053716">
    <property type="protein sequence ID" value="QKF07619.1"/>
    <property type="molecule type" value="Genomic_DNA"/>
</dbReference>
<evidence type="ECO:0000313" key="10">
    <source>
        <dbReference type="Proteomes" id="UP000503297"/>
    </source>
</evidence>
<dbReference type="InterPro" id="IPR050954">
    <property type="entry name" value="ET_IronSulfur_Cluster-Binding"/>
</dbReference>
<protein>
    <submittedName>
        <fullName evidence="9">4Fe-4S dicluster domain-containing protein</fullName>
    </submittedName>
</protein>
<organism evidence="9 10">
    <name type="scientific">Berryella wangjianweii</name>
    <dbReference type="NCBI Taxonomy" id="2734634"/>
    <lineage>
        <taxon>Bacteria</taxon>
        <taxon>Bacillati</taxon>
        <taxon>Actinomycetota</taxon>
        <taxon>Coriobacteriia</taxon>
        <taxon>Eggerthellales</taxon>
        <taxon>Eggerthellaceae</taxon>
        <taxon>Berryella</taxon>
    </lineage>
</organism>
<name>A0A6M8J899_9ACTN</name>
<accession>A0A6M8J899</accession>
<evidence type="ECO:0000256" key="7">
    <source>
        <dbReference type="ARBA" id="ARBA00023014"/>
    </source>
</evidence>
<dbReference type="RefSeq" id="WP_172300621.1">
    <property type="nucleotide sequence ID" value="NZ_CP053716.1"/>
</dbReference>
<dbReference type="KEGG" id="bwa:HLV38_05435"/>
<keyword evidence="3" id="KW-0479">Metal-binding</keyword>
<gene>
    <name evidence="9" type="ORF">HLV38_05435</name>
</gene>
<keyword evidence="2" id="KW-0004">4Fe-4S</keyword>
<keyword evidence="7" id="KW-0411">Iron-sulfur</keyword>
<sequence length="199" mass="21908">MAESKENVAPQGFYFDQVACVGCRTCQIACKDKNDLKVGHLFRKVETYETGEFPHPATFHYSGACNHCRMPACVDVCPSGATFVNEDDGTVQHDDEKCIGCEYCVKACPYHHPVLMEELNVVHRCDACIELRNQGEKPACVASCPMRALDFGPLDSLRLARPDAVSQISVLPDSSQTDPSVVIEARPAALEGEPRRMVM</sequence>
<keyword evidence="6" id="KW-0408">Iron</keyword>
<keyword evidence="1" id="KW-0813">Transport</keyword>
<dbReference type="InterPro" id="IPR017900">
    <property type="entry name" value="4Fe4S_Fe_S_CS"/>
</dbReference>